<keyword evidence="2" id="KW-1185">Reference proteome</keyword>
<dbReference type="NCBIfam" id="TIGR01484">
    <property type="entry name" value="HAD-SF-IIB"/>
    <property type="match status" value="1"/>
</dbReference>
<reference evidence="1 2" key="1">
    <citation type="submission" date="2015-01" db="EMBL/GenBank/DDBJ databases">
        <title>Vibrio sp. C1 JCM 19231 whole genome shotgun sequence.</title>
        <authorList>
            <person name="Sawabe T."/>
            <person name="Meirelles P."/>
            <person name="Feng G."/>
            <person name="Sayaka M."/>
            <person name="Hattori M."/>
            <person name="Ohkuma M."/>
        </authorList>
    </citation>
    <scope>NUCLEOTIDE SEQUENCE [LARGE SCALE GENOMIC DNA]</scope>
    <source>
        <strain evidence="2">JCM 19231</strain>
    </source>
</reference>
<dbReference type="Gene3D" id="3.30.1240.10">
    <property type="match status" value="1"/>
</dbReference>
<dbReference type="InterPro" id="IPR036412">
    <property type="entry name" value="HAD-like_sf"/>
</dbReference>
<dbReference type="EMBL" id="BBRZ01000129">
    <property type="protein sequence ID" value="GAM59181.1"/>
    <property type="molecule type" value="Genomic_DNA"/>
</dbReference>
<dbReference type="RefSeq" id="WP_261833109.1">
    <property type="nucleotide sequence ID" value="NZ_AP024881.1"/>
</dbReference>
<dbReference type="AlphaFoldDB" id="A0A0B8NYY7"/>
<dbReference type="GO" id="GO:0005829">
    <property type="term" value="C:cytosol"/>
    <property type="evidence" value="ECO:0007669"/>
    <property type="project" value="TreeGrafter"/>
</dbReference>
<name>A0A0B8NYY7_9VIBR</name>
<gene>
    <name evidence="1" type="ORF">JCM19231_2088</name>
</gene>
<keyword evidence="1" id="KW-0378">Hydrolase</keyword>
<comment type="caution">
    <text evidence="1">The sequence shown here is derived from an EMBL/GenBank/DDBJ whole genome shotgun (WGS) entry which is preliminary data.</text>
</comment>
<dbReference type="CDD" id="cd07516">
    <property type="entry name" value="HAD_Pase"/>
    <property type="match status" value="1"/>
</dbReference>
<dbReference type="SFLD" id="SFLDG01144">
    <property type="entry name" value="C2.B.4:_PGP_Like"/>
    <property type="match status" value="1"/>
</dbReference>
<dbReference type="PANTHER" id="PTHR10000">
    <property type="entry name" value="PHOSPHOSERINE PHOSPHATASE"/>
    <property type="match status" value="1"/>
</dbReference>
<sequence length="269" mass="29262">MYKLIAIDMDGTLLNSDKIISERNKKAIQDARAQGVTVVLASGRPYEGMKNYLAELEMNTDKDFVLCFNAAKVMNLGTGEVIREILTTGKDAKRIAKLAKQHNCNFHGFSVEHGLIAEKDSKYTQHEANINGLDLTFMSFDDLSDDHSMVKTMLVDPAEIIEPIVASLPAELSEEYSIVRSAPFFLEFNNPEGNKGSGVKALADHLGIAQSEVMCIGDAGNDHEMLKYAGLGVAMENADDVTKALSNVVTDTNNNSGVGIAIEKYVLNA</sequence>
<dbReference type="InterPro" id="IPR000150">
    <property type="entry name" value="Cof"/>
</dbReference>
<dbReference type="SFLD" id="SFLDS00003">
    <property type="entry name" value="Haloacid_Dehalogenase"/>
    <property type="match status" value="1"/>
</dbReference>
<dbReference type="NCBIfam" id="TIGR00099">
    <property type="entry name" value="Cof-subfamily"/>
    <property type="match status" value="1"/>
</dbReference>
<dbReference type="InterPro" id="IPR006379">
    <property type="entry name" value="HAD-SF_hydro_IIB"/>
</dbReference>
<dbReference type="GO" id="GO:0000287">
    <property type="term" value="F:magnesium ion binding"/>
    <property type="evidence" value="ECO:0007669"/>
    <property type="project" value="UniProtKB-ARBA"/>
</dbReference>
<evidence type="ECO:0000313" key="1">
    <source>
        <dbReference type="EMBL" id="GAM59181.1"/>
    </source>
</evidence>
<dbReference type="Pfam" id="PF08282">
    <property type="entry name" value="Hydrolase_3"/>
    <property type="match status" value="1"/>
</dbReference>
<proteinExistence type="predicted"/>
<dbReference type="SFLD" id="SFLDG01140">
    <property type="entry name" value="C2.B:_Phosphomannomutase_and_P"/>
    <property type="match status" value="1"/>
</dbReference>
<dbReference type="NCBIfam" id="NF007806">
    <property type="entry name" value="PRK10513.1"/>
    <property type="match status" value="1"/>
</dbReference>
<dbReference type="SUPFAM" id="SSF56784">
    <property type="entry name" value="HAD-like"/>
    <property type="match status" value="1"/>
</dbReference>
<dbReference type="Gene3D" id="3.40.50.1000">
    <property type="entry name" value="HAD superfamily/HAD-like"/>
    <property type="match status" value="1"/>
</dbReference>
<dbReference type="InterPro" id="IPR023214">
    <property type="entry name" value="HAD_sf"/>
</dbReference>
<dbReference type="PANTHER" id="PTHR10000:SF8">
    <property type="entry name" value="HAD SUPERFAMILY HYDROLASE-LIKE, TYPE 3"/>
    <property type="match status" value="1"/>
</dbReference>
<evidence type="ECO:0000313" key="2">
    <source>
        <dbReference type="Proteomes" id="UP000031671"/>
    </source>
</evidence>
<accession>A0A0B8NYY7</accession>
<reference evidence="1 2" key="2">
    <citation type="submission" date="2015-01" db="EMBL/GenBank/DDBJ databases">
        <authorList>
            <consortium name="NBRP consortium"/>
            <person name="Sawabe T."/>
            <person name="Meirelles P."/>
            <person name="Feng G."/>
            <person name="Sayaka M."/>
            <person name="Hattori M."/>
            <person name="Ohkuma M."/>
        </authorList>
    </citation>
    <scope>NUCLEOTIDE SEQUENCE [LARGE SCALE GENOMIC DNA]</scope>
    <source>
        <strain evidence="2">JCM 19231</strain>
    </source>
</reference>
<protein>
    <submittedName>
        <fullName evidence="1">Hydrolase</fullName>
    </submittedName>
</protein>
<dbReference type="Proteomes" id="UP000031671">
    <property type="component" value="Unassembled WGS sequence"/>
</dbReference>
<dbReference type="GO" id="GO:0016791">
    <property type="term" value="F:phosphatase activity"/>
    <property type="evidence" value="ECO:0007669"/>
    <property type="project" value="TreeGrafter"/>
</dbReference>
<dbReference type="PROSITE" id="PS01229">
    <property type="entry name" value="COF_2"/>
    <property type="match status" value="1"/>
</dbReference>
<dbReference type="PROSITE" id="PS01228">
    <property type="entry name" value="COF_1"/>
    <property type="match status" value="1"/>
</dbReference>
<organism evidence="1 2">
    <name type="scientific">Vibrio ishigakensis</name>
    <dbReference type="NCBI Taxonomy" id="1481914"/>
    <lineage>
        <taxon>Bacteria</taxon>
        <taxon>Pseudomonadati</taxon>
        <taxon>Pseudomonadota</taxon>
        <taxon>Gammaproteobacteria</taxon>
        <taxon>Vibrionales</taxon>
        <taxon>Vibrionaceae</taxon>
        <taxon>Vibrio</taxon>
    </lineage>
</organism>